<dbReference type="EMBL" id="JYNV01000259">
    <property type="protein sequence ID" value="KZM20969.1"/>
    <property type="molecule type" value="Genomic_DNA"/>
</dbReference>
<protein>
    <submittedName>
        <fullName evidence="1">Uncharacterized protein</fullName>
    </submittedName>
</protein>
<proteinExistence type="predicted"/>
<evidence type="ECO:0000313" key="2">
    <source>
        <dbReference type="Proteomes" id="UP000076837"/>
    </source>
</evidence>
<organism evidence="1 2">
    <name type="scientific">Didymella rabiei</name>
    <name type="common">Chickpea ascochyta blight fungus</name>
    <name type="synonym">Mycosphaerella rabiei</name>
    <dbReference type="NCBI Taxonomy" id="5454"/>
    <lineage>
        <taxon>Eukaryota</taxon>
        <taxon>Fungi</taxon>
        <taxon>Dikarya</taxon>
        <taxon>Ascomycota</taxon>
        <taxon>Pezizomycotina</taxon>
        <taxon>Dothideomycetes</taxon>
        <taxon>Pleosporomycetidae</taxon>
        <taxon>Pleosporales</taxon>
        <taxon>Pleosporineae</taxon>
        <taxon>Didymellaceae</taxon>
        <taxon>Ascochyta</taxon>
    </lineage>
</organism>
<sequence>MQVSLAPRTKGSSAKLTVKSWTRWGDLEFCRKEGATYFYFDNNHWDGRYEAERPRRFLDAWEDLLDPSEPTRWALFIYGTHSETEGRYVCIVAVPHPKTPNCFTRFGIGLALNSDFFGDMGETDAAYESQRCTDGPDFTIQDLV</sequence>
<gene>
    <name evidence="1" type="ORF">ST47_g7862</name>
</gene>
<reference evidence="1 2" key="1">
    <citation type="journal article" date="2016" name="Sci. Rep.">
        <title>Draft genome sequencing and secretome analysis of fungal phytopathogen Ascochyta rabiei provides insight into the necrotrophic effector repertoire.</title>
        <authorList>
            <person name="Verma S."/>
            <person name="Gazara R.K."/>
            <person name="Nizam S."/>
            <person name="Parween S."/>
            <person name="Chattopadhyay D."/>
            <person name="Verma P.K."/>
        </authorList>
    </citation>
    <scope>NUCLEOTIDE SEQUENCE [LARGE SCALE GENOMIC DNA]</scope>
    <source>
        <strain evidence="1 2">ArDII</strain>
    </source>
</reference>
<accession>A0A163A3X9</accession>
<name>A0A163A3X9_DIDRA</name>
<comment type="caution">
    <text evidence="1">The sequence shown here is derived from an EMBL/GenBank/DDBJ whole genome shotgun (WGS) entry which is preliminary data.</text>
</comment>
<evidence type="ECO:0000313" key="1">
    <source>
        <dbReference type="EMBL" id="KZM20969.1"/>
    </source>
</evidence>
<dbReference type="AlphaFoldDB" id="A0A163A3X9"/>
<dbReference type="Proteomes" id="UP000076837">
    <property type="component" value="Unassembled WGS sequence"/>
</dbReference>
<keyword evidence="2" id="KW-1185">Reference proteome</keyword>